<organism evidence="2 3">
    <name type="scientific">Nonomuraea diastatica</name>
    <dbReference type="NCBI Taxonomy" id="1848329"/>
    <lineage>
        <taxon>Bacteria</taxon>
        <taxon>Bacillati</taxon>
        <taxon>Actinomycetota</taxon>
        <taxon>Actinomycetes</taxon>
        <taxon>Streptosporangiales</taxon>
        <taxon>Streptosporangiaceae</taxon>
        <taxon>Nonomuraea</taxon>
    </lineage>
</organism>
<evidence type="ECO:0000313" key="2">
    <source>
        <dbReference type="EMBL" id="TDD13601.1"/>
    </source>
</evidence>
<reference evidence="2 3" key="1">
    <citation type="submission" date="2019-03" db="EMBL/GenBank/DDBJ databases">
        <title>Draft genome sequences of novel Actinobacteria.</title>
        <authorList>
            <person name="Sahin N."/>
            <person name="Ay H."/>
            <person name="Saygin H."/>
        </authorList>
    </citation>
    <scope>NUCLEOTIDE SEQUENCE [LARGE SCALE GENOMIC DNA]</scope>
    <source>
        <strain evidence="2 3">KC712</strain>
    </source>
</reference>
<sequence>MSEGLPRRQVLGWGALLAAAPLVQSGPAHASENPIRRSPWHVRSGSGIRIALREVWAPGRGRDLPPVLLLHGARVPGEASFDLPVDGGSLAADLALAGHRVHIMDARGYGASTRPAEMDDPPLENPPLATGVDVVQDVAAAVRGIQARSRRRAVALVGWATGAHWLGWYASRYPGAVSHLVFYNSLYGAVDGHPTLGRGSQYEDPERPGEFNTGKFGAYRLSTGESLIPSWDSSIPVEDKTQWRDPNVVDAYVRLALASDPTSEQRQPPSFRAPTGALSDSFYLAIGRKLWHAGTITAKTLIVRSELDFWSREEDVPTLKADLRRAQAVRTVTLEQATHYTHLDREERGRGALIKELTTWLGSRPARKHGFVT</sequence>
<feature type="domain" description="AB hydrolase-1" evidence="1">
    <location>
        <begin position="65"/>
        <end position="194"/>
    </location>
</feature>
<dbReference type="InterPro" id="IPR006311">
    <property type="entry name" value="TAT_signal"/>
</dbReference>
<dbReference type="Proteomes" id="UP000294543">
    <property type="component" value="Unassembled WGS sequence"/>
</dbReference>
<comment type="caution">
    <text evidence="2">The sequence shown here is derived from an EMBL/GenBank/DDBJ whole genome shotgun (WGS) entry which is preliminary data.</text>
</comment>
<dbReference type="EMBL" id="SMKP01000170">
    <property type="protein sequence ID" value="TDD13601.1"/>
    <property type="molecule type" value="Genomic_DNA"/>
</dbReference>
<dbReference type="GO" id="GO:0016787">
    <property type="term" value="F:hydrolase activity"/>
    <property type="evidence" value="ECO:0007669"/>
    <property type="project" value="UniProtKB-KW"/>
</dbReference>
<gene>
    <name evidence="2" type="ORF">E1294_40435</name>
</gene>
<dbReference type="PANTHER" id="PTHR43798:SF33">
    <property type="entry name" value="HYDROLASE, PUTATIVE (AFU_ORTHOLOGUE AFUA_2G14860)-RELATED"/>
    <property type="match status" value="1"/>
</dbReference>
<evidence type="ECO:0000313" key="3">
    <source>
        <dbReference type="Proteomes" id="UP000294543"/>
    </source>
</evidence>
<dbReference type="Pfam" id="PF00561">
    <property type="entry name" value="Abhydrolase_1"/>
    <property type="match status" value="1"/>
</dbReference>
<dbReference type="PANTHER" id="PTHR43798">
    <property type="entry name" value="MONOACYLGLYCEROL LIPASE"/>
    <property type="match status" value="1"/>
</dbReference>
<accession>A0A4R4W6J5</accession>
<dbReference type="OrthoDB" id="9804723at2"/>
<dbReference type="InterPro" id="IPR029058">
    <property type="entry name" value="AB_hydrolase_fold"/>
</dbReference>
<dbReference type="PROSITE" id="PS51318">
    <property type="entry name" value="TAT"/>
    <property type="match status" value="1"/>
</dbReference>
<name>A0A4R4W6J5_9ACTN</name>
<dbReference type="InterPro" id="IPR000073">
    <property type="entry name" value="AB_hydrolase_1"/>
</dbReference>
<dbReference type="AlphaFoldDB" id="A0A4R4W6J5"/>
<dbReference type="SUPFAM" id="SSF53474">
    <property type="entry name" value="alpha/beta-Hydrolases"/>
    <property type="match status" value="1"/>
</dbReference>
<dbReference type="InterPro" id="IPR050266">
    <property type="entry name" value="AB_hydrolase_sf"/>
</dbReference>
<keyword evidence="3" id="KW-1185">Reference proteome</keyword>
<dbReference type="Gene3D" id="3.40.50.1820">
    <property type="entry name" value="alpha/beta hydrolase"/>
    <property type="match status" value="1"/>
</dbReference>
<evidence type="ECO:0000259" key="1">
    <source>
        <dbReference type="Pfam" id="PF00561"/>
    </source>
</evidence>
<keyword evidence="2" id="KW-0378">Hydrolase</keyword>
<proteinExistence type="predicted"/>
<dbReference type="GO" id="GO:0016020">
    <property type="term" value="C:membrane"/>
    <property type="evidence" value="ECO:0007669"/>
    <property type="project" value="TreeGrafter"/>
</dbReference>
<protein>
    <submittedName>
        <fullName evidence="2">Alpha/beta fold hydrolase</fullName>
    </submittedName>
</protein>